<dbReference type="Proteomes" id="UP000286134">
    <property type="component" value="Unassembled WGS sequence"/>
</dbReference>
<evidence type="ECO:0000259" key="7">
    <source>
        <dbReference type="Pfam" id="PF12808"/>
    </source>
</evidence>
<dbReference type="InterPro" id="IPR012943">
    <property type="entry name" value="Cnn_1N"/>
</dbReference>
<feature type="compositionally biased region" description="Polar residues" evidence="5">
    <location>
        <begin position="219"/>
        <end position="236"/>
    </location>
</feature>
<feature type="compositionally biased region" description="Polar residues" evidence="5">
    <location>
        <begin position="264"/>
        <end position="276"/>
    </location>
</feature>
<dbReference type="OrthoDB" id="10255000at2759"/>
<feature type="coiled-coil region" evidence="4">
    <location>
        <begin position="1139"/>
        <end position="1180"/>
    </location>
</feature>
<feature type="compositionally biased region" description="Low complexity" evidence="5">
    <location>
        <begin position="1"/>
        <end position="17"/>
    </location>
</feature>
<feature type="region of interest" description="Disordered" evidence="5">
    <location>
        <begin position="723"/>
        <end position="749"/>
    </location>
</feature>
<dbReference type="PANTHER" id="PTHR23160">
    <property type="entry name" value="SYNAPTONEMAL COMPLEX PROTEIN-RELATED"/>
    <property type="match status" value="1"/>
</dbReference>
<organism evidence="8 9">
    <name type="scientific">Erysiphe neolycopersici</name>
    <dbReference type="NCBI Taxonomy" id="212602"/>
    <lineage>
        <taxon>Eukaryota</taxon>
        <taxon>Fungi</taxon>
        <taxon>Dikarya</taxon>
        <taxon>Ascomycota</taxon>
        <taxon>Pezizomycotina</taxon>
        <taxon>Leotiomycetes</taxon>
        <taxon>Erysiphales</taxon>
        <taxon>Erysiphaceae</taxon>
        <taxon>Erysiphe</taxon>
    </lineage>
</organism>
<evidence type="ECO:0000256" key="2">
    <source>
        <dbReference type="ARBA" id="ARBA00022490"/>
    </source>
</evidence>
<dbReference type="GO" id="GO:0005815">
    <property type="term" value="C:microtubule organizing center"/>
    <property type="evidence" value="ECO:0007669"/>
    <property type="project" value="InterPro"/>
</dbReference>
<proteinExistence type="predicted"/>
<name>A0A420HE40_9PEZI</name>
<evidence type="ECO:0000313" key="8">
    <source>
        <dbReference type="EMBL" id="RKF55712.1"/>
    </source>
</evidence>
<feature type="coiled-coil region" evidence="4">
    <location>
        <begin position="660"/>
        <end position="708"/>
    </location>
</feature>
<protein>
    <submittedName>
        <fullName evidence="8">Anucleate primary sterigmata protein B</fullName>
    </submittedName>
</protein>
<comment type="subcellular location">
    <subcellularLocation>
        <location evidence="1">Cytoplasm</location>
    </subcellularLocation>
</comment>
<dbReference type="GO" id="GO:0005737">
    <property type="term" value="C:cytoplasm"/>
    <property type="evidence" value="ECO:0007669"/>
    <property type="project" value="UniProtKB-SubCell"/>
</dbReference>
<evidence type="ECO:0000313" key="9">
    <source>
        <dbReference type="Proteomes" id="UP000286134"/>
    </source>
</evidence>
<feature type="compositionally biased region" description="Polar residues" evidence="5">
    <location>
        <begin position="38"/>
        <end position="52"/>
    </location>
</feature>
<feature type="region of interest" description="Disordered" evidence="5">
    <location>
        <begin position="485"/>
        <end position="517"/>
    </location>
</feature>
<evidence type="ECO:0000256" key="3">
    <source>
        <dbReference type="ARBA" id="ARBA00023054"/>
    </source>
</evidence>
<feature type="domain" description="Centrosomin N-terminal motif 1" evidence="6">
    <location>
        <begin position="415"/>
        <end position="488"/>
    </location>
</feature>
<feature type="coiled-coil region" evidence="4">
    <location>
        <begin position="529"/>
        <end position="556"/>
    </location>
</feature>
<keyword evidence="9" id="KW-1185">Reference proteome</keyword>
<feature type="region of interest" description="Disordered" evidence="5">
    <location>
        <begin position="104"/>
        <end position="170"/>
    </location>
</feature>
<evidence type="ECO:0000256" key="4">
    <source>
        <dbReference type="SAM" id="Coils"/>
    </source>
</evidence>
<dbReference type="Pfam" id="PF07989">
    <property type="entry name" value="Cnn_1N"/>
    <property type="match status" value="1"/>
</dbReference>
<dbReference type="InterPro" id="IPR024545">
    <property type="entry name" value="Mto1-like_Mto2p-bd"/>
</dbReference>
<feature type="compositionally biased region" description="Polar residues" evidence="5">
    <location>
        <begin position="1326"/>
        <end position="1338"/>
    </location>
</feature>
<dbReference type="EMBL" id="MCFK01008780">
    <property type="protein sequence ID" value="RKF55712.1"/>
    <property type="molecule type" value="Genomic_DNA"/>
</dbReference>
<feature type="region of interest" description="Disordered" evidence="5">
    <location>
        <begin position="219"/>
        <end position="277"/>
    </location>
</feature>
<evidence type="ECO:0000256" key="5">
    <source>
        <dbReference type="SAM" id="MobiDB-lite"/>
    </source>
</evidence>
<accession>A0A420HE40</accession>
<evidence type="ECO:0000259" key="6">
    <source>
        <dbReference type="Pfam" id="PF07989"/>
    </source>
</evidence>
<feature type="compositionally biased region" description="Basic and acidic residues" evidence="5">
    <location>
        <begin position="485"/>
        <end position="495"/>
    </location>
</feature>
<reference evidence="8 9" key="1">
    <citation type="journal article" date="2018" name="BMC Genomics">
        <title>Comparative genome analyses reveal sequence features reflecting distinct modes of host-adaptation between dicot and monocot powdery mildew.</title>
        <authorList>
            <person name="Wu Y."/>
            <person name="Ma X."/>
            <person name="Pan Z."/>
            <person name="Kale S.D."/>
            <person name="Song Y."/>
            <person name="King H."/>
            <person name="Zhang Q."/>
            <person name="Presley C."/>
            <person name="Deng X."/>
            <person name="Wei C.I."/>
            <person name="Xiao S."/>
        </authorList>
    </citation>
    <scope>NUCLEOTIDE SEQUENCE [LARGE SCALE GENOMIC DNA]</scope>
    <source>
        <strain evidence="8">UMSG2</strain>
    </source>
</reference>
<feature type="region of interest" description="Disordered" evidence="5">
    <location>
        <begin position="1314"/>
        <end position="1338"/>
    </location>
</feature>
<feature type="compositionally biased region" description="Low complexity" evidence="5">
    <location>
        <begin position="725"/>
        <end position="736"/>
    </location>
</feature>
<dbReference type="Pfam" id="PF12808">
    <property type="entry name" value="Mto2_bdg"/>
    <property type="match status" value="1"/>
</dbReference>
<feature type="coiled-coil region" evidence="4">
    <location>
        <begin position="1398"/>
        <end position="1425"/>
    </location>
</feature>
<keyword evidence="2" id="KW-0963">Cytoplasm</keyword>
<feature type="compositionally biased region" description="Basic and acidic residues" evidence="5">
    <location>
        <begin position="24"/>
        <end position="37"/>
    </location>
</feature>
<feature type="coiled-coil region" evidence="4">
    <location>
        <begin position="581"/>
        <end position="608"/>
    </location>
</feature>
<dbReference type="STRING" id="212602.A0A420HE40"/>
<dbReference type="Gene3D" id="1.10.287.1490">
    <property type="match status" value="1"/>
</dbReference>
<feature type="coiled-coil region" evidence="4">
    <location>
        <begin position="749"/>
        <end position="1086"/>
    </location>
</feature>
<keyword evidence="3 4" id="KW-0175">Coiled coil</keyword>
<gene>
    <name evidence="8" type="ORF">OnM2_087018</name>
</gene>
<comment type="caution">
    <text evidence="8">The sequence shown here is derived from an EMBL/GenBank/DDBJ whole genome shotgun (WGS) entry which is preliminary data.</text>
</comment>
<feature type="compositionally biased region" description="Low complexity" evidence="5">
    <location>
        <begin position="155"/>
        <end position="170"/>
    </location>
</feature>
<sequence length="1431" mass="163249">MELSKSSGGSSANKNLSQDNEELADSRIDSETTREETNQISSELLDNGSQLYNIEHGDTGSNTNLVPIDETEMQRHLNDVESSFIPALSPVFMDKKKGTDDTFLFDKLPPLPEGSSVDDNEFNSDSCDPDPSSQLMSHVDKSLEDSVETTSLFEATSSSPAEAAAARSISRNTSTLKRPISCFVESINSADESSYMLSSNQEHGIDKDVKKEPEVTDSMNGRTITQNSNSNQNLNIPTGLESNHKRPLLVHKRSSHRSHLLRNRCTSQNSSVSSLDGSEATLEADYALQSGGAMPTVGFSRHSSTTLSRSMSLGSMASGFEDSTEDPGRRISANLTTLTEEKQKSSEQNSPPATPRPPKRDLSAPTDTVIARHVRNVHVPDAVVKEYKSKNLMETLGGRQGLTDPTIGRLGKNLTLKQQCSTIERLSNENFDLKLKVMFLNGRLDKLSEEGVKDMISENVELKTGLAVMQRDNKALRRKIKELEKKLEAEEDRPSTSHSSTTNEESPKWHDEEASNEREEELFYLREKIQEHVTEIEKLRSDAASKEKDRRNLADIVRQMGEHRSHNAEVHDEMDIWKDLFEQETLRCERINDENKRLHEENARLKSENVVNSGAPGLNHTTNIYNITKKRQVSPVRPKSGMSDRWDDRNCSFSVESTLVDELKRESEHLRQENVNLRREVGAQTSMLTSRNREKERLYQEIEDLKLNQRKCSAVVDSIVERSNSRSNQRSISRASGGTRLTNLDDAEREDFENKNAELRDGINSLKIQNQDLRRELDSCMEDFETAVSQKKKVEILANKMREALVAVENELLNIQAERDEALHGQEEAELMFEAVKKEAQQEIDSISLILDEANAEIERLQIEVTDTTENFKSLQCEMRDMSQALVRLEDDHDFNTRRIGELEKELEEANRELEQLEKSLVEANDKSSRLAVQLESCQGEIVFLREEQEGDKIKIGNLEAALKTAERTSNDERERFKDLSQRFSNERSQREALASKEKKEVQQLINQLNRELSSAKDEAKRLRKKDVEAAEWKQKLVDLEEQLRTALGEIDGTRSSFLQSIAKLHHELEDTVHDLDRAKESLAQKDHIIKERDELLENQALEARKLADILDKERQYHRNTKHQFETYQKTSLNAIRNISQQESRVIELENARQQDRSKISNLENQLKEQMAERNQLLLTLWKRLSDLCGSDWIHDNSLINGRALPSMESLTTMLPGFSRNILAAIKKIELLFKDFTTRIRSVEKDLWKEYQTLESNLESRTKKLDYLETLIRNIFSKQISIDVNSGQTESGIQFSNFQENNLSSIITTFPRSKSGEKSRIPMKHNYSNSSSVMGNNNEQIYRPSSVGNADKEPRNDIIIKGGSSSSFSGYYEPKWQIRLLELEGKLKSERDGRLIDRTAARQRLDEKNQENQELVQEIERLKTNMQMTNK</sequence>
<feature type="region of interest" description="Disordered" evidence="5">
    <location>
        <begin position="1"/>
        <end position="63"/>
    </location>
</feature>
<feature type="compositionally biased region" description="Basic and acidic residues" evidence="5">
    <location>
        <begin position="505"/>
        <end position="517"/>
    </location>
</feature>
<feature type="region of interest" description="Disordered" evidence="5">
    <location>
        <begin position="338"/>
        <end position="364"/>
    </location>
</feature>
<feature type="compositionally biased region" description="Polar residues" evidence="5">
    <location>
        <begin position="123"/>
        <end position="136"/>
    </location>
</feature>
<feature type="compositionally biased region" description="Basic residues" evidence="5">
    <location>
        <begin position="245"/>
        <end position="262"/>
    </location>
</feature>
<evidence type="ECO:0000256" key="1">
    <source>
        <dbReference type="ARBA" id="ARBA00004496"/>
    </source>
</evidence>
<feature type="domain" description="Mto1-like Mto2p-binding" evidence="7">
    <location>
        <begin position="1375"/>
        <end position="1424"/>
    </location>
</feature>
<dbReference type="PANTHER" id="PTHR23160:SF19">
    <property type="entry name" value="MYOSIN HEAVY CHAIN-RELATED PROTEIN"/>
    <property type="match status" value="1"/>
</dbReference>